<reference evidence="7" key="1">
    <citation type="submission" date="2023-08" db="EMBL/GenBank/DDBJ databases">
        <authorList>
            <person name="Audoor S."/>
            <person name="Bilcke G."/>
        </authorList>
    </citation>
    <scope>NUCLEOTIDE SEQUENCE</scope>
</reference>
<keyword evidence="2" id="KW-0863">Zinc-finger</keyword>
<comment type="caution">
    <text evidence="7">The sequence shown here is derived from an EMBL/GenBank/DDBJ whole genome shotgun (WGS) entry which is preliminary data.</text>
</comment>
<feature type="compositionally biased region" description="Polar residues" evidence="4">
    <location>
        <begin position="382"/>
        <end position="396"/>
    </location>
</feature>
<evidence type="ECO:0000256" key="4">
    <source>
        <dbReference type="SAM" id="MobiDB-lite"/>
    </source>
</evidence>
<feature type="domain" description="MYND-type" evidence="5">
    <location>
        <begin position="40"/>
        <end position="70"/>
    </location>
</feature>
<dbReference type="SUPFAM" id="SSF144232">
    <property type="entry name" value="HIT/MYND zinc finger-like"/>
    <property type="match status" value="1"/>
</dbReference>
<evidence type="ECO:0000313" key="8">
    <source>
        <dbReference type="Proteomes" id="UP001295423"/>
    </source>
</evidence>
<dbReference type="AlphaFoldDB" id="A0AAD2FVT2"/>
<dbReference type="Proteomes" id="UP001295423">
    <property type="component" value="Unassembled WGS sequence"/>
</dbReference>
<dbReference type="Gene3D" id="6.10.140.2220">
    <property type="match status" value="1"/>
</dbReference>
<gene>
    <name evidence="7" type="ORF">CYCCA115_LOCUS14949</name>
</gene>
<accession>A0AAD2FVT2</accession>
<keyword evidence="3" id="KW-0862">Zinc</keyword>
<keyword evidence="1" id="KW-0479">Metal-binding</keyword>
<dbReference type="InterPro" id="IPR046824">
    <property type="entry name" value="Mss51-like_C"/>
</dbReference>
<keyword evidence="8" id="KW-1185">Reference proteome</keyword>
<protein>
    <recommendedName>
        <fullName evidence="9">MYND-type domain-containing protein</fullName>
    </recommendedName>
</protein>
<evidence type="ECO:0008006" key="9">
    <source>
        <dbReference type="Google" id="ProtNLM"/>
    </source>
</evidence>
<dbReference type="EMBL" id="CAKOGP040001869">
    <property type="protein sequence ID" value="CAJ1954357.1"/>
    <property type="molecule type" value="Genomic_DNA"/>
</dbReference>
<feature type="domain" description="Mitochondrial splicing suppressor 51-like C-terminal" evidence="6">
    <location>
        <begin position="188"/>
        <end position="305"/>
    </location>
</feature>
<evidence type="ECO:0000313" key="7">
    <source>
        <dbReference type="EMBL" id="CAJ1954357.1"/>
    </source>
</evidence>
<evidence type="ECO:0000259" key="5">
    <source>
        <dbReference type="Pfam" id="PF01753"/>
    </source>
</evidence>
<evidence type="ECO:0000259" key="6">
    <source>
        <dbReference type="Pfam" id="PF20179"/>
    </source>
</evidence>
<dbReference type="Pfam" id="PF01753">
    <property type="entry name" value="zf-MYND"/>
    <property type="match status" value="1"/>
</dbReference>
<dbReference type="Pfam" id="PF20179">
    <property type="entry name" value="MSS51_C"/>
    <property type="match status" value="1"/>
</dbReference>
<evidence type="ECO:0000256" key="1">
    <source>
        <dbReference type="ARBA" id="ARBA00022723"/>
    </source>
</evidence>
<dbReference type="InterPro" id="IPR002893">
    <property type="entry name" value="Znf_MYND"/>
</dbReference>
<evidence type="ECO:0000256" key="3">
    <source>
        <dbReference type="ARBA" id="ARBA00022833"/>
    </source>
</evidence>
<evidence type="ECO:0000256" key="2">
    <source>
        <dbReference type="ARBA" id="ARBA00022771"/>
    </source>
</evidence>
<dbReference type="GO" id="GO:0008270">
    <property type="term" value="F:zinc ion binding"/>
    <property type="evidence" value="ECO:0007669"/>
    <property type="project" value="UniProtKB-KW"/>
</dbReference>
<sequence>MDVVRSLGLEDVPEQQTRIGLFLSSGGELVEDVKVGFDVCVACGNSNPKIYCQACKRVKYCSDACKKKDTTPPDDDEEQALGHSSIVCTLLRTCNDDELVEGKEDKGMPEAKRTPAFDRVASEMESYPATLANIIFEGPCFQEKLQKNSGGEVEIHVIGTSPDSELWEGHPDSSQEKKVFKCYAEALSEMADRFKFESIQLKFIGPECPKIDMVDTILIPSMKNRKIKCKLNVMTKRVNYSKSLLNGKHFNCPDIVVFFNPGFTCPDYTWEEAVSAIPGGTPYLVTTNTELEGIADAQYLMENSFIAHLPEGLAHILEPDAPRTEIEDNETFFSINPFSGERVRQSGTMANDLYVKSRWILGGKLLGSESKESKTSKKRQKVTGSGNTKKNNPALI</sequence>
<feature type="region of interest" description="Disordered" evidence="4">
    <location>
        <begin position="369"/>
        <end position="396"/>
    </location>
</feature>
<name>A0AAD2FVT2_9STRA</name>
<proteinExistence type="predicted"/>
<dbReference type="PANTHER" id="PTHR28069">
    <property type="entry name" value="GH20023P"/>
    <property type="match status" value="1"/>
</dbReference>
<dbReference type="PANTHER" id="PTHR28069:SF2">
    <property type="entry name" value="GH20023P"/>
    <property type="match status" value="1"/>
</dbReference>
<organism evidence="7 8">
    <name type="scientific">Cylindrotheca closterium</name>
    <dbReference type="NCBI Taxonomy" id="2856"/>
    <lineage>
        <taxon>Eukaryota</taxon>
        <taxon>Sar</taxon>
        <taxon>Stramenopiles</taxon>
        <taxon>Ochrophyta</taxon>
        <taxon>Bacillariophyta</taxon>
        <taxon>Bacillariophyceae</taxon>
        <taxon>Bacillariophycidae</taxon>
        <taxon>Bacillariales</taxon>
        <taxon>Bacillariaceae</taxon>
        <taxon>Cylindrotheca</taxon>
    </lineage>
</organism>